<dbReference type="Pfam" id="PF23865">
    <property type="entry name" value="DUF7223"/>
    <property type="match status" value="1"/>
</dbReference>
<feature type="chain" id="PRO_5040274395" evidence="2">
    <location>
        <begin position="22"/>
        <end position="894"/>
    </location>
</feature>
<evidence type="ECO:0000259" key="3">
    <source>
        <dbReference type="Pfam" id="PF22974"/>
    </source>
</evidence>
<protein>
    <submittedName>
        <fullName evidence="5">Uncharacterized protein</fullName>
    </submittedName>
</protein>
<sequence length="894" mass="96742">MIFYPTYRSLFLLILPQLALTAPGRTTTVDPLVLTPIVEDDTNWRRGNQRREPSAAGSAVLTPMSDESSIWGRGEYGMDKRGNGVPDLSRLDLRKQEHFVYGSNGDDQSLIFANMTMYAADGELIISMERFAGMLENVVCGDNMVLDFKTNESFQYALQAWNWTNEDTKNNFIMVANYDGCGPDQQRWPYYVTGVHYDKTKFIAYLDAKEMTWEDAAQTFDLDFGTIFKGNIQNNPGNTSTTTASQLQASGAPYVNRRLFGWDPSLSWDPSVTLDLASDFSQSLISTEVDGVELSVTCTTCGTKGKLVVGGHVSVSFGGLSALSLSAKPQDFAATLELAISAEGTLGSPYNWQQTLGSIPIAGFEVPEIGLGLGATLDWNVGYYAGNWTGTASVSYGVTASLSNSANLNIDIVNPDKSSFSGWAPTFAQKPLSVSAKIETTSQVYSEPELALGFQVLGKGYEIALDLKLPEIDAHVAALLDTAGVCGTKKTLGVDIGSSIGVNLFARAGPTDDQSKFLFKETIFVESTHANAEPSKPPKSTTSEEPKVTHSSSNSVPKPSSYISKTTRSTTTSKPPPSPTRNSTSPTVHITPSAKPTGAPKNTTSSAACAATATGDLVEYLSLESEGGTLEKRSDRGYKLSCDNTRIVKLAGYPPPGSGRTITDWMQPAAPSICTNWDMVPTPAPSLPLADGHKWATEHIYEGFFIKNFLDDLVSRLSCATVTKLFWEISATTSTTYWIDEVMNSLGSSVNEKFLVYLDSDTNRMKYFADLDGRITFLAKLGRVMNYMSHPSVKPKFGATADSVEATLGRMDKAIRSNPTYAPLLSALGSQTLVQAHAAWMANLVQSANDKAHSSLVNWVSTIKSAMPTADARYPWLEKVSKNVDSAAPPITRV</sequence>
<dbReference type="AlphaFoldDB" id="A0A9P8LBZ7"/>
<evidence type="ECO:0000313" key="5">
    <source>
        <dbReference type="EMBL" id="KAH0559367.1"/>
    </source>
</evidence>
<dbReference type="EMBL" id="JAGHQM010000614">
    <property type="protein sequence ID" value="KAH0559367.1"/>
    <property type="molecule type" value="Genomic_DNA"/>
</dbReference>
<keyword evidence="6" id="KW-1185">Reference proteome</keyword>
<dbReference type="InterPro" id="IPR054293">
    <property type="entry name" value="DUF7029"/>
</dbReference>
<feature type="signal peptide" evidence="2">
    <location>
        <begin position="1"/>
        <end position="21"/>
    </location>
</feature>
<accession>A0A9P8LBZ7</accession>
<evidence type="ECO:0000259" key="4">
    <source>
        <dbReference type="Pfam" id="PF23865"/>
    </source>
</evidence>
<organism evidence="5 6">
    <name type="scientific">Trichoglossum hirsutum</name>
    <dbReference type="NCBI Taxonomy" id="265104"/>
    <lineage>
        <taxon>Eukaryota</taxon>
        <taxon>Fungi</taxon>
        <taxon>Dikarya</taxon>
        <taxon>Ascomycota</taxon>
        <taxon>Pezizomycotina</taxon>
        <taxon>Geoglossomycetes</taxon>
        <taxon>Geoglossales</taxon>
        <taxon>Geoglossaceae</taxon>
        <taxon>Trichoglossum</taxon>
    </lineage>
</organism>
<dbReference type="InterPro" id="IPR055647">
    <property type="entry name" value="DUF7223"/>
</dbReference>
<dbReference type="Pfam" id="PF22974">
    <property type="entry name" value="DUF7029"/>
    <property type="match status" value="1"/>
</dbReference>
<gene>
    <name evidence="5" type="ORF">GP486_004118</name>
</gene>
<keyword evidence="2" id="KW-0732">Signal</keyword>
<dbReference type="Proteomes" id="UP000750711">
    <property type="component" value="Unassembled WGS sequence"/>
</dbReference>
<comment type="caution">
    <text evidence="5">The sequence shown here is derived from an EMBL/GenBank/DDBJ whole genome shotgun (WGS) entry which is preliminary data.</text>
</comment>
<reference evidence="5" key="1">
    <citation type="submission" date="2021-03" db="EMBL/GenBank/DDBJ databases">
        <title>Comparative genomics and phylogenomic investigation of the class Geoglossomycetes provide insights into ecological specialization and systematics.</title>
        <authorList>
            <person name="Melie T."/>
            <person name="Pirro S."/>
            <person name="Miller A.N."/>
            <person name="Quandt A."/>
        </authorList>
    </citation>
    <scope>NUCLEOTIDE SEQUENCE</scope>
    <source>
        <strain evidence="5">CAQ_001_2017</strain>
    </source>
</reference>
<feature type="compositionally biased region" description="Low complexity" evidence="1">
    <location>
        <begin position="551"/>
        <end position="573"/>
    </location>
</feature>
<evidence type="ECO:0000256" key="2">
    <source>
        <dbReference type="SAM" id="SignalP"/>
    </source>
</evidence>
<proteinExistence type="predicted"/>
<evidence type="ECO:0000256" key="1">
    <source>
        <dbReference type="SAM" id="MobiDB-lite"/>
    </source>
</evidence>
<evidence type="ECO:0000313" key="6">
    <source>
        <dbReference type="Proteomes" id="UP000750711"/>
    </source>
</evidence>
<feature type="domain" description="DUF7223" evidence="4">
    <location>
        <begin position="274"/>
        <end position="527"/>
    </location>
</feature>
<name>A0A9P8LBZ7_9PEZI</name>
<feature type="region of interest" description="Disordered" evidence="1">
    <location>
        <begin position="529"/>
        <end position="607"/>
    </location>
</feature>
<feature type="domain" description="DUF7029" evidence="3">
    <location>
        <begin position="120"/>
        <end position="221"/>
    </location>
</feature>